<organism evidence="1 2">
    <name type="scientific">Enterococcus dispar ATCC 51266</name>
    <dbReference type="NCBI Taxonomy" id="1139219"/>
    <lineage>
        <taxon>Bacteria</taxon>
        <taxon>Bacillati</taxon>
        <taxon>Bacillota</taxon>
        <taxon>Bacilli</taxon>
        <taxon>Lactobacillales</taxon>
        <taxon>Enterococcaceae</taxon>
        <taxon>Enterococcus</taxon>
    </lineage>
</organism>
<dbReference type="EMBL" id="AHYR01000001">
    <property type="protein sequence ID" value="EOT44085.1"/>
    <property type="molecule type" value="Genomic_DNA"/>
</dbReference>
<sequence length="137" mass="16020">MEKITYNKKKKSNPFFSDDLNKLGYEMSEMEERFLTCLYDFCKDRMVIVLFQNKLIIKFDREISFYAGKRKRTGPALSIENHEKILVGAYTRIKAPSGKLVPNTKFKLDSLVKISIFEEIDFKLYSKGGDTHAEEEE</sequence>
<evidence type="ECO:0000313" key="2">
    <source>
        <dbReference type="Proteomes" id="UP000014127"/>
    </source>
</evidence>
<protein>
    <submittedName>
        <fullName evidence="1">Uncharacterized protein</fullName>
    </submittedName>
</protein>
<dbReference type="AlphaFoldDB" id="S1NIW6"/>
<reference evidence="1 2" key="1">
    <citation type="submission" date="2013-03" db="EMBL/GenBank/DDBJ databases">
        <title>The Genome Sequence of Enterococcus dispar ATCC_51266 (Illumina only assembly).</title>
        <authorList>
            <consortium name="The Broad Institute Genomics Platform"/>
            <consortium name="The Broad Institute Genome Sequencing Center for Infectious Disease"/>
            <person name="Earl A."/>
            <person name="Russ C."/>
            <person name="Gilmore M."/>
            <person name="Surin D."/>
            <person name="Walker B."/>
            <person name="Young S."/>
            <person name="Zeng Q."/>
            <person name="Gargeya S."/>
            <person name="Fitzgerald M."/>
            <person name="Haas B."/>
            <person name="Abouelleil A."/>
            <person name="Allen A.W."/>
            <person name="Alvarado L."/>
            <person name="Arachchi H.M."/>
            <person name="Berlin A.M."/>
            <person name="Chapman S.B."/>
            <person name="Gainer-Dewar J."/>
            <person name="Goldberg J."/>
            <person name="Griggs A."/>
            <person name="Gujja S."/>
            <person name="Hansen M."/>
            <person name="Howarth C."/>
            <person name="Imamovic A."/>
            <person name="Ireland A."/>
            <person name="Larimer J."/>
            <person name="McCowan C."/>
            <person name="Murphy C."/>
            <person name="Pearson M."/>
            <person name="Poon T.W."/>
            <person name="Priest M."/>
            <person name="Roberts A."/>
            <person name="Saif S."/>
            <person name="Shea T."/>
            <person name="Sisk P."/>
            <person name="Sykes S."/>
            <person name="Wortman J."/>
            <person name="Nusbaum C."/>
            <person name="Birren B."/>
        </authorList>
    </citation>
    <scope>NUCLEOTIDE SEQUENCE [LARGE SCALE GENOMIC DNA]</scope>
    <source>
        <strain evidence="1 2">ATCC 51266</strain>
    </source>
</reference>
<dbReference type="HOGENOM" id="CLU_1862062_0_0_9"/>
<proteinExistence type="predicted"/>
<dbReference type="Proteomes" id="UP000014127">
    <property type="component" value="Unassembled WGS sequence"/>
</dbReference>
<evidence type="ECO:0000313" key="1">
    <source>
        <dbReference type="EMBL" id="EOT44085.1"/>
    </source>
</evidence>
<accession>S1NIW6</accession>
<name>S1NIW6_9ENTE</name>
<gene>
    <name evidence="1" type="ORF">OMK_00229</name>
</gene>
<comment type="caution">
    <text evidence="1">The sequence shown here is derived from an EMBL/GenBank/DDBJ whole genome shotgun (WGS) entry which is preliminary data.</text>
</comment>
<dbReference type="RefSeq" id="WP_016171458.1">
    <property type="nucleotide sequence ID" value="NZ_ASWK01000001.1"/>
</dbReference>
<keyword evidence="2" id="KW-1185">Reference proteome</keyword>